<reference evidence="1 2" key="1">
    <citation type="journal article" date="2024" name="Insects">
        <title>An Improved Chromosome-Level Genome Assembly of the Firefly Pyrocoelia pectoralis.</title>
        <authorList>
            <person name="Fu X."/>
            <person name="Meyer-Rochow V.B."/>
            <person name="Ballantyne L."/>
            <person name="Zhu X."/>
        </authorList>
    </citation>
    <scope>NUCLEOTIDE SEQUENCE [LARGE SCALE GENOMIC DNA]</scope>
    <source>
        <strain evidence="1">XCY_ONT2</strain>
    </source>
</reference>
<accession>A0AAN7V416</accession>
<dbReference type="AlphaFoldDB" id="A0AAN7V416"/>
<gene>
    <name evidence="1" type="ORF">RI129_010247</name>
</gene>
<comment type="caution">
    <text evidence="1">The sequence shown here is derived from an EMBL/GenBank/DDBJ whole genome shotgun (WGS) entry which is preliminary data.</text>
</comment>
<organism evidence="1 2">
    <name type="scientific">Pyrocoelia pectoralis</name>
    <dbReference type="NCBI Taxonomy" id="417401"/>
    <lineage>
        <taxon>Eukaryota</taxon>
        <taxon>Metazoa</taxon>
        <taxon>Ecdysozoa</taxon>
        <taxon>Arthropoda</taxon>
        <taxon>Hexapoda</taxon>
        <taxon>Insecta</taxon>
        <taxon>Pterygota</taxon>
        <taxon>Neoptera</taxon>
        <taxon>Endopterygota</taxon>
        <taxon>Coleoptera</taxon>
        <taxon>Polyphaga</taxon>
        <taxon>Elateriformia</taxon>
        <taxon>Elateroidea</taxon>
        <taxon>Lampyridae</taxon>
        <taxon>Lampyrinae</taxon>
        <taxon>Pyrocoelia</taxon>
    </lineage>
</organism>
<name>A0AAN7V416_9COLE</name>
<dbReference type="Proteomes" id="UP001329430">
    <property type="component" value="Chromosome 7"/>
</dbReference>
<evidence type="ECO:0000313" key="2">
    <source>
        <dbReference type="Proteomes" id="UP001329430"/>
    </source>
</evidence>
<protein>
    <submittedName>
        <fullName evidence="1">Uncharacterized protein</fullName>
    </submittedName>
</protein>
<sequence>MNTSKSRKKVYYARQNKRLNDARLTEMLKECLQKVCALQADLQRDDDDPEAAGYAACAMETLSFLSSEGVPSNHPIVRELKSRFNGQSKYK</sequence>
<proteinExistence type="predicted"/>
<keyword evidence="2" id="KW-1185">Reference proteome</keyword>
<evidence type="ECO:0000313" key="1">
    <source>
        <dbReference type="EMBL" id="KAK5641700.1"/>
    </source>
</evidence>
<dbReference type="EMBL" id="JAVRBK010000007">
    <property type="protein sequence ID" value="KAK5641700.1"/>
    <property type="molecule type" value="Genomic_DNA"/>
</dbReference>